<keyword evidence="3" id="KW-1185">Reference proteome</keyword>
<reference evidence="2 3" key="1">
    <citation type="submission" date="2024-09" db="EMBL/GenBank/DDBJ databases">
        <authorList>
            <person name="Sun Q."/>
            <person name="Mori K."/>
        </authorList>
    </citation>
    <scope>NUCLEOTIDE SEQUENCE [LARGE SCALE GENOMIC DNA]</scope>
    <source>
        <strain evidence="2 3">JCM 12520</strain>
    </source>
</reference>
<proteinExistence type="predicted"/>
<evidence type="ECO:0008006" key="4">
    <source>
        <dbReference type="Google" id="ProtNLM"/>
    </source>
</evidence>
<dbReference type="Proteomes" id="UP001589619">
    <property type="component" value="Unassembled WGS sequence"/>
</dbReference>
<dbReference type="RefSeq" id="WP_344904933.1">
    <property type="nucleotide sequence ID" value="NZ_BAAAYO010000002.1"/>
</dbReference>
<sequence length="458" mass="48732">MMKSLQMAKKTIVIGGLAAALLVGGTIPGFLSGSAHAAETTTATTTTSKYNAIVEQNLSGLVGYVAALSGRQENEVRNELSSGKNLADLSGIGYPELLKRLTASLNQSIDLTAQTDKTTSREEIDQVKSDSVKRLSTILTTNAYDDTKHINVDYAKIVKNNISGLVGYVAAVSGRKDTEVRSELRSGKNLADLSGIGYSQLFSRLTASLNQSIDQAAQNDKVTTSEQLSRIKSDAAARISTIITTGSYDDTVKVNVDYEKIVNDSLSSVVGYVSAIAGREESEIRTELANGKSLADLSGISQSELLNRLTVSLNQSIDHASQNDKTVSTQELSQIKSDAEKRLAEIITTNGYEDSKSVEVDYNKIIESYLGGINGYVAVLSGKRVTDISASLQGGKSLGDLSGLGADKLAKDLSASLIQSIELAAKRDKNTTQEELSRIKSDAEARILKIVSASGSNK</sequence>
<evidence type="ECO:0000313" key="3">
    <source>
        <dbReference type="Proteomes" id="UP001589619"/>
    </source>
</evidence>
<evidence type="ECO:0000313" key="2">
    <source>
        <dbReference type="EMBL" id="MFB9750753.1"/>
    </source>
</evidence>
<protein>
    <recommendedName>
        <fullName evidence="4">SbsC C-terminal domain-containing protein</fullName>
    </recommendedName>
</protein>
<organism evidence="2 3">
    <name type="scientific">Paenibacillus hodogayensis</name>
    <dbReference type="NCBI Taxonomy" id="279208"/>
    <lineage>
        <taxon>Bacteria</taxon>
        <taxon>Bacillati</taxon>
        <taxon>Bacillota</taxon>
        <taxon>Bacilli</taxon>
        <taxon>Bacillales</taxon>
        <taxon>Paenibacillaceae</taxon>
        <taxon>Paenibacillus</taxon>
    </lineage>
</organism>
<name>A0ABV5VR50_9BACL</name>
<comment type="caution">
    <text evidence="2">The sequence shown here is derived from an EMBL/GenBank/DDBJ whole genome shotgun (WGS) entry which is preliminary data.</text>
</comment>
<gene>
    <name evidence="2" type="ORF">ACFFNY_04125</name>
</gene>
<feature type="signal peptide" evidence="1">
    <location>
        <begin position="1"/>
        <end position="37"/>
    </location>
</feature>
<evidence type="ECO:0000256" key="1">
    <source>
        <dbReference type="SAM" id="SignalP"/>
    </source>
</evidence>
<accession>A0ABV5VR50</accession>
<feature type="chain" id="PRO_5047144833" description="SbsC C-terminal domain-containing protein" evidence="1">
    <location>
        <begin position="38"/>
        <end position="458"/>
    </location>
</feature>
<dbReference type="EMBL" id="JBHMAG010000004">
    <property type="protein sequence ID" value="MFB9750753.1"/>
    <property type="molecule type" value="Genomic_DNA"/>
</dbReference>
<keyword evidence="1" id="KW-0732">Signal</keyword>